<dbReference type="InterPro" id="IPR050390">
    <property type="entry name" value="C5-Methyltransferase"/>
</dbReference>
<dbReference type="PANTHER" id="PTHR10629:SF50">
    <property type="entry name" value="DNA (CYTOSINE-5)-METHYLTRANSFERASE CMT3"/>
    <property type="match status" value="1"/>
</dbReference>
<name>A0A2U1M6I9_ARTAN</name>
<accession>A0A2U1M6I9</accession>
<organism evidence="1 2">
    <name type="scientific">Artemisia annua</name>
    <name type="common">Sweet wormwood</name>
    <dbReference type="NCBI Taxonomy" id="35608"/>
    <lineage>
        <taxon>Eukaryota</taxon>
        <taxon>Viridiplantae</taxon>
        <taxon>Streptophyta</taxon>
        <taxon>Embryophyta</taxon>
        <taxon>Tracheophyta</taxon>
        <taxon>Spermatophyta</taxon>
        <taxon>Magnoliopsida</taxon>
        <taxon>eudicotyledons</taxon>
        <taxon>Gunneridae</taxon>
        <taxon>Pentapetalae</taxon>
        <taxon>asterids</taxon>
        <taxon>campanulids</taxon>
        <taxon>Asterales</taxon>
        <taxon>Asteraceae</taxon>
        <taxon>Asteroideae</taxon>
        <taxon>Anthemideae</taxon>
        <taxon>Artemisiinae</taxon>
        <taxon>Artemisia</taxon>
    </lineage>
</organism>
<dbReference type="GO" id="GO:0032259">
    <property type="term" value="P:methylation"/>
    <property type="evidence" value="ECO:0007669"/>
    <property type="project" value="UniProtKB-KW"/>
</dbReference>
<keyword evidence="2" id="KW-1185">Reference proteome</keyword>
<comment type="caution">
    <text evidence="1">The sequence shown here is derived from an EMBL/GenBank/DDBJ whole genome shotgun (WGS) entry which is preliminary data.</text>
</comment>
<dbReference type="GO" id="GO:0003677">
    <property type="term" value="F:DNA binding"/>
    <property type="evidence" value="ECO:0007669"/>
    <property type="project" value="TreeGrafter"/>
</dbReference>
<dbReference type="AlphaFoldDB" id="A0A2U1M6I9"/>
<dbReference type="GO" id="GO:0005634">
    <property type="term" value="C:nucleus"/>
    <property type="evidence" value="ECO:0007669"/>
    <property type="project" value="TreeGrafter"/>
</dbReference>
<keyword evidence="1" id="KW-0489">Methyltransferase</keyword>
<gene>
    <name evidence="1" type="ORF">CTI12_AA413320</name>
</gene>
<keyword evidence="1" id="KW-0808">Transferase</keyword>
<proteinExistence type="predicted"/>
<dbReference type="SUPFAM" id="SSF53335">
    <property type="entry name" value="S-adenosyl-L-methionine-dependent methyltransferases"/>
    <property type="match status" value="1"/>
</dbReference>
<reference evidence="1 2" key="1">
    <citation type="journal article" date="2018" name="Mol. Plant">
        <title>The genome of Artemisia annua provides insight into the evolution of Asteraceae family and artemisinin biosynthesis.</title>
        <authorList>
            <person name="Shen Q."/>
            <person name="Zhang L."/>
            <person name="Liao Z."/>
            <person name="Wang S."/>
            <person name="Yan T."/>
            <person name="Shi P."/>
            <person name="Liu M."/>
            <person name="Fu X."/>
            <person name="Pan Q."/>
            <person name="Wang Y."/>
            <person name="Lv Z."/>
            <person name="Lu X."/>
            <person name="Zhang F."/>
            <person name="Jiang W."/>
            <person name="Ma Y."/>
            <person name="Chen M."/>
            <person name="Hao X."/>
            <person name="Li L."/>
            <person name="Tang Y."/>
            <person name="Lv G."/>
            <person name="Zhou Y."/>
            <person name="Sun X."/>
            <person name="Brodelius P.E."/>
            <person name="Rose J.K.C."/>
            <person name="Tang K."/>
        </authorList>
    </citation>
    <scope>NUCLEOTIDE SEQUENCE [LARGE SCALE GENOMIC DNA]</scope>
    <source>
        <strain evidence="2">cv. Huhao1</strain>
        <tissue evidence="1">Leaf</tissue>
    </source>
</reference>
<dbReference type="Gene3D" id="3.90.120.10">
    <property type="entry name" value="DNA Methylase, subunit A, domain 2"/>
    <property type="match status" value="1"/>
</dbReference>
<dbReference type="STRING" id="35608.A0A2U1M6I9"/>
<dbReference type="EMBL" id="PKPP01006336">
    <property type="protein sequence ID" value="PWA56847.1"/>
    <property type="molecule type" value="Genomic_DNA"/>
</dbReference>
<sequence>MEIRDLSSYSRSPHDVQVAAKRTNVYGMKQFRGIRPNPYFGFPSRRPYTGVAIRTELHNQAFLHPAQDRVLTTMENACFKGFPDYYKLLGPIKEW</sequence>
<dbReference type="GO" id="GO:0003886">
    <property type="term" value="F:DNA (cytosine-5-)-methyltransferase activity"/>
    <property type="evidence" value="ECO:0007669"/>
    <property type="project" value="TreeGrafter"/>
</dbReference>
<dbReference type="Gene3D" id="3.40.50.150">
    <property type="entry name" value="Vaccinia Virus protein VP39"/>
    <property type="match status" value="1"/>
</dbReference>
<evidence type="ECO:0000313" key="2">
    <source>
        <dbReference type="Proteomes" id="UP000245207"/>
    </source>
</evidence>
<dbReference type="PANTHER" id="PTHR10629">
    <property type="entry name" value="CYTOSINE-SPECIFIC METHYLTRANSFERASE"/>
    <property type="match status" value="1"/>
</dbReference>
<protein>
    <submittedName>
        <fullName evidence="1">DNA (Cytosine-5)-methyltransferase CMT3</fullName>
    </submittedName>
</protein>
<evidence type="ECO:0000313" key="1">
    <source>
        <dbReference type="EMBL" id="PWA56847.1"/>
    </source>
</evidence>
<dbReference type="OrthoDB" id="5376140at2759"/>
<dbReference type="InterPro" id="IPR029063">
    <property type="entry name" value="SAM-dependent_MTases_sf"/>
</dbReference>
<dbReference type="GO" id="GO:0044027">
    <property type="term" value="P:negative regulation of gene expression via chromosomal CpG island methylation"/>
    <property type="evidence" value="ECO:0007669"/>
    <property type="project" value="TreeGrafter"/>
</dbReference>
<dbReference type="Proteomes" id="UP000245207">
    <property type="component" value="Unassembled WGS sequence"/>
</dbReference>